<dbReference type="SMART" id="SM00225">
    <property type="entry name" value="BTB"/>
    <property type="match status" value="1"/>
</dbReference>
<dbReference type="OrthoDB" id="8789982at2759"/>
<comment type="caution">
    <text evidence="2">The sequence shown here is derived from an EMBL/GenBank/DDBJ whole genome shotgun (WGS) entry which is preliminary data.</text>
</comment>
<dbReference type="Proteomes" id="UP000789831">
    <property type="component" value="Unassembled WGS sequence"/>
</dbReference>
<dbReference type="InterPro" id="IPR011333">
    <property type="entry name" value="SKP1/BTB/POZ_sf"/>
</dbReference>
<dbReference type="SUPFAM" id="SSF54695">
    <property type="entry name" value="POZ domain"/>
    <property type="match status" value="1"/>
</dbReference>
<feature type="domain" description="BTB" evidence="1">
    <location>
        <begin position="24"/>
        <end position="95"/>
    </location>
</feature>
<dbReference type="AlphaFoldDB" id="A0A9N9DZP1"/>
<name>A0A9N9DZP1_9GLOM</name>
<protein>
    <submittedName>
        <fullName evidence="2">3298_t:CDS:1</fullName>
    </submittedName>
</protein>
<proteinExistence type="predicted"/>
<evidence type="ECO:0000259" key="1">
    <source>
        <dbReference type="PROSITE" id="PS50097"/>
    </source>
</evidence>
<feature type="non-terminal residue" evidence="2">
    <location>
        <position position="209"/>
    </location>
</feature>
<sequence length="209" mass="23712">MELEILKTAHSNKLFHLYETSTFYDVSLIVGEPTVQKTFSAHKAILAAQSQFFVFALSSNNTAAADNNIKLPNITPRIFEILLRYFYCGVMELEEHYEPTILDILDAAKKLEVEELVHFIQIYLEKHNTLSLTEKTFVASQLKNNPNQGLLSRYKKGVGVWCVAKWGPAFGGGSDLCLFNSSNYCRKSSSYEPALYEKDAVNFDISEYE</sequence>
<reference evidence="2" key="1">
    <citation type="submission" date="2021-06" db="EMBL/GenBank/DDBJ databases">
        <authorList>
            <person name="Kallberg Y."/>
            <person name="Tangrot J."/>
            <person name="Rosling A."/>
        </authorList>
    </citation>
    <scope>NUCLEOTIDE SEQUENCE</scope>
    <source>
        <strain evidence="2">MT106</strain>
    </source>
</reference>
<dbReference type="EMBL" id="CAJVPL010005088">
    <property type="protein sequence ID" value="CAG8654396.1"/>
    <property type="molecule type" value="Genomic_DNA"/>
</dbReference>
<dbReference type="InterPro" id="IPR000210">
    <property type="entry name" value="BTB/POZ_dom"/>
</dbReference>
<accession>A0A9N9DZP1</accession>
<dbReference type="Gene3D" id="3.30.710.10">
    <property type="entry name" value="Potassium Channel Kv1.1, Chain A"/>
    <property type="match status" value="1"/>
</dbReference>
<gene>
    <name evidence="2" type="ORF">AGERDE_LOCUS11534</name>
</gene>
<organism evidence="2 3">
    <name type="scientific">Ambispora gerdemannii</name>
    <dbReference type="NCBI Taxonomy" id="144530"/>
    <lineage>
        <taxon>Eukaryota</taxon>
        <taxon>Fungi</taxon>
        <taxon>Fungi incertae sedis</taxon>
        <taxon>Mucoromycota</taxon>
        <taxon>Glomeromycotina</taxon>
        <taxon>Glomeromycetes</taxon>
        <taxon>Archaeosporales</taxon>
        <taxon>Ambisporaceae</taxon>
        <taxon>Ambispora</taxon>
    </lineage>
</organism>
<dbReference type="PANTHER" id="PTHR24410:SF23">
    <property type="entry name" value="BTB DOMAIN-CONTAINING PROTEIN-RELATED"/>
    <property type="match status" value="1"/>
</dbReference>
<dbReference type="PANTHER" id="PTHR24410">
    <property type="entry name" value="HL07962P-RELATED"/>
    <property type="match status" value="1"/>
</dbReference>
<evidence type="ECO:0000313" key="3">
    <source>
        <dbReference type="Proteomes" id="UP000789831"/>
    </source>
</evidence>
<dbReference type="PROSITE" id="PS50097">
    <property type="entry name" value="BTB"/>
    <property type="match status" value="1"/>
</dbReference>
<evidence type="ECO:0000313" key="2">
    <source>
        <dbReference type="EMBL" id="CAG8654396.1"/>
    </source>
</evidence>
<dbReference type="Pfam" id="PF00651">
    <property type="entry name" value="BTB"/>
    <property type="match status" value="1"/>
</dbReference>
<keyword evidence="3" id="KW-1185">Reference proteome</keyword>
<dbReference type="InterPro" id="IPR051481">
    <property type="entry name" value="BTB-POZ/Galectin-3-binding"/>
</dbReference>
<dbReference type="CDD" id="cd18186">
    <property type="entry name" value="BTB_POZ_ZBTB_KLHL-like"/>
    <property type="match status" value="1"/>
</dbReference>